<feature type="transmembrane region" description="Helical" evidence="1">
    <location>
        <begin position="157"/>
        <end position="176"/>
    </location>
</feature>
<evidence type="ECO:0000313" key="5">
    <source>
        <dbReference type="Proteomes" id="UP000633814"/>
    </source>
</evidence>
<dbReference type="EMBL" id="JAEINI020000003">
    <property type="protein sequence ID" value="MCB5226505.1"/>
    <property type="molecule type" value="Genomic_DNA"/>
</dbReference>
<dbReference type="RefSeq" id="WP_226750596.1">
    <property type="nucleotide sequence ID" value="NZ_JAEINI020000003.1"/>
</dbReference>
<name>A0ABS8C3D0_9ALTE</name>
<keyword evidence="1" id="KW-0812">Transmembrane</keyword>
<gene>
    <name evidence="4" type="ORF">JAO78_006720</name>
</gene>
<dbReference type="NCBIfam" id="TIGR02595">
    <property type="entry name" value="PEP_CTERM"/>
    <property type="match status" value="1"/>
</dbReference>
<feature type="chain" id="PRO_5047331272" evidence="2">
    <location>
        <begin position="25"/>
        <end position="182"/>
    </location>
</feature>
<keyword evidence="1" id="KW-1133">Transmembrane helix</keyword>
<evidence type="ECO:0000259" key="3">
    <source>
        <dbReference type="Pfam" id="PF07589"/>
    </source>
</evidence>
<keyword evidence="2" id="KW-0732">Signal</keyword>
<dbReference type="InterPro" id="IPR013424">
    <property type="entry name" value="Ice-binding_C"/>
</dbReference>
<protein>
    <submittedName>
        <fullName evidence="4">PEP-CTERM sorting domain-containing protein</fullName>
    </submittedName>
</protein>
<evidence type="ECO:0000256" key="2">
    <source>
        <dbReference type="SAM" id="SignalP"/>
    </source>
</evidence>
<accession>A0ABS8C3D0</accession>
<feature type="signal peptide" evidence="2">
    <location>
        <begin position="1"/>
        <end position="24"/>
    </location>
</feature>
<organism evidence="4 5">
    <name type="scientific">Alishewanella maricola</name>
    <dbReference type="NCBI Taxonomy" id="2795740"/>
    <lineage>
        <taxon>Bacteria</taxon>
        <taxon>Pseudomonadati</taxon>
        <taxon>Pseudomonadota</taxon>
        <taxon>Gammaproteobacteria</taxon>
        <taxon>Alteromonadales</taxon>
        <taxon>Alteromonadaceae</taxon>
        <taxon>Alishewanella</taxon>
    </lineage>
</organism>
<keyword evidence="5" id="KW-1185">Reference proteome</keyword>
<sequence>MKNLQKLLSHSLLLITLMFTTSFAANAGLINIKHDIIGDFYGKMGSIEVQIDDSLLNTGLLYKSFGDQITLVNISLFGLFSSVGEFDISFFDVGIDSDNIYAGIEFFEFDANDVGFGADTWNYYMIFDAFTFGSLEIFDLNNDFIAFDTFSLSAAQVVPAPSTLVLLMLGMGGLMLRRKRII</sequence>
<feature type="domain" description="Ice-binding protein C-terminal" evidence="3">
    <location>
        <begin position="158"/>
        <end position="179"/>
    </location>
</feature>
<dbReference type="Proteomes" id="UP000633814">
    <property type="component" value="Unassembled WGS sequence"/>
</dbReference>
<proteinExistence type="predicted"/>
<dbReference type="Pfam" id="PF07589">
    <property type="entry name" value="PEP-CTERM"/>
    <property type="match status" value="1"/>
</dbReference>
<evidence type="ECO:0000313" key="4">
    <source>
        <dbReference type="EMBL" id="MCB5226505.1"/>
    </source>
</evidence>
<comment type="caution">
    <text evidence="4">The sequence shown here is derived from an EMBL/GenBank/DDBJ whole genome shotgun (WGS) entry which is preliminary data.</text>
</comment>
<keyword evidence="1" id="KW-0472">Membrane</keyword>
<evidence type="ECO:0000256" key="1">
    <source>
        <dbReference type="SAM" id="Phobius"/>
    </source>
</evidence>
<reference evidence="4 5" key="1">
    <citation type="submission" date="2021-10" db="EMBL/GenBank/DDBJ databases">
        <title>Alishewanella koreense sp. nov. isolated from seawater of southwestern coast in South Korea and the proposal for the reclassification of Rheinheimera perlucida and Rheinheimera tuosuensis as Arsukibacterium perlucida and Arsukibacterium tuosuensis.</title>
        <authorList>
            <person name="Kim K.H."/>
            <person name="Ruan W."/>
            <person name="Kim K.R."/>
            <person name="Baek J.H."/>
            <person name="Jeon C.O."/>
        </authorList>
    </citation>
    <scope>NUCLEOTIDE SEQUENCE [LARGE SCALE GENOMIC DNA]</scope>
    <source>
        <strain evidence="4 5">16-MA</strain>
    </source>
</reference>